<reference evidence="1" key="2">
    <citation type="journal article" date="2022" name="New Phytol.">
        <title>Evolutionary transition to the ectomycorrhizal habit in the genomes of a hyperdiverse lineage of mushroom-forming fungi.</title>
        <authorList>
            <person name="Looney B."/>
            <person name="Miyauchi S."/>
            <person name="Morin E."/>
            <person name="Drula E."/>
            <person name="Courty P.E."/>
            <person name="Kohler A."/>
            <person name="Kuo A."/>
            <person name="LaButti K."/>
            <person name="Pangilinan J."/>
            <person name="Lipzen A."/>
            <person name="Riley R."/>
            <person name="Andreopoulos W."/>
            <person name="He G."/>
            <person name="Johnson J."/>
            <person name="Nolan M."/>
            <person name="Tritt A."/>
            <person name="Barry K.W."/>
            <person name="Grigoriev I.V."/>
            <person name="Nagy L.G."/>
            <person name="Hibbett D."/>
            <person name="Henrissat B."/>
            <person name="Matheny P.B."/>
            <person name="Labbe J."/>
            <person name="Martin F.M."/>
        </authorList>
    </citation>
    <scope>NUCLEOTIDE SEQUENCE</scope>
    <source>
        <strain evidence="1">EC-137</strain>
    </source>
</reference>
<name>A0ACB8Q8H1_9AGAM</name>
<gene>
    <name evidence="1" type="ORF">K488DRAFT_74118</name>
</gene>
<evidence type="ECO:0000313" key="1">
    <source>
        <dbReference type="EMBL" id="KAI0027989.1"/>
    </source>
</evidence>
<reference evidence="1" key="1">
    <citation type="submission" date="2021-02" db="EMBL/GenBank/DDBJ databases">
        <authorList>
            <consortium name="DOE Joint Genome Institute"/>
            <person name="Ahrendt S."/>
            <person name="Looney B.P."/>
            <person name="Miyauchi S."/>
            <person name="Morin E."/>
            <person name="Drula E."/>
            <person name="Courty P.E."/>
            <person name="Chicoki N."/>
            <person name="Fauchery L."/>
            <person name="Kohler A."/>
            <person name="Kuo A."/>
            <person name="Labutti K."/>
            <person name="Pangilinan J."/>
            <person name="Lipzen A."/>
            <person name="Riley R."/>
            <person name="Andreopoulos W."/>
            <person name="He G."/>
            <person name="Johnson J."/>
            <person name="Barry K.W."/>
            <person name="Grigoriev I.V."/>
            <person name="Nagy L."/>
            <person name="Hibbett D."/>
            <person name="Henrissat B."/>
            <person name="Matheny P.B."/>
            <person name="Labbe J."/>
            <person name="Martin F."/>
        </authorList>
    </citation>
    <scope>NUCLEOTIDE SEQUENCE</scope>
    <source>
        <strain evidence="1">EC-137</strain>
    </source>
</reference>
<sequence>MAHDNDKDGDPFPFLFHASSSRTHLRLFLTEGAIQHILIFPAQHGSRLTLQTVTLDTSTSGPQAMKDLREIGVLRWEGDVGVHDGEAGTEGNAENAGDRGQETTRRVPFFQHLDVRSSPPYPYSLQTPKRQKRALTSWYPRPQSPSPEPTPADLPHRQPPEDLTLNPFHVSPTKSDSSVTEPESETGSVHYVTRFWAQKSMPALSSALARFSDIKDLSLIEHISAFYATRGTGVPRMLLCAAMACEPVQVSVSE</sequence>
<evidence type="ECO:0000313" key="2">
    <source>
        <dbReference type="Proteomes" id="UP000814128"/>
    </source>
</evidence>
<dbReference type="EMBL" id="MU273809">
    <property type="protein sequence ID" value="KAI0027989.1"/>
    <property type="molecule type" value="Genomic_DNA"/>
</dbReference>
<keyword evidence="2" id="KW-1185">Reference proteome</keyword>
<protein>
    <submittedName>
        <fullName evidence="1">Uncharacterized protein</fullName>
    </submittedName>
</protein>
<proteinExistence type="predicted"/>
<organism evidence="1 2">
    <name type="scientific">Vararia minispora EC-137</name>
    <dbReference type="NCBI Taxonomy" id="1314806"/>
    <lineage>
        <taxon>Eukaryota</taxon>
        <taxon>Fungi</taxon>
        <taxon>Dikarya</taxon>
        <taxon>Basidiomycota</taxon>
        <taxon>Agaricomycotina</taxon>
        <taxon>Agaricomycetes</taxon>
        <taxon>Russulales</taxon>
        <taxon>Lachnocladiaceae</taxon>
        <taxon>Vararia</taxon>
    </lineage>
</organism>
<accession>A0ACB8Q8H1</accession>
<comment type="caution">
    <text evidence="1">The sequence shown here is derived from an EMBL/GenBank/DDBJ whole genome shotgun (WGS) entry which is preliminary data.</text>
</comment>
<dbReference type="Proteomes" id="UP000814128">
    <property type="component" value="Unassembled WGS sequence"/>
</dbReference>